<accession>A0ABS9GY99</accession>
<comment type="caution">
    <text evidence="2">The sequence shown here is derived from an EMBL/GenBank/DDBJ whole genome shotgun (WGS) entry which is preliminary data.</text>
</comment>
<keyword evidence="1" id="KW-1133">Transmembrane helix</keyword>
<dbReference type="RefSeq" id="WP_236331448.1">
    <property type="nucleotide sequence ID" value="NZ_JAKIJS010000001.1"/>
</dbReference>
<keyword evidence="3" id="KW-1185">Reference proteome</keyword>
<evidence type="ECO:0000256" key="1">
    <source>
        <dbReference type="SAM" id="Phobius"/>
    </source>
</evidence>
<organism evidence="2 3">
    <name type="scientific">Pseudalkalibacillus berkeleyi</name>
    <dbReference type="NCBI Taxonomy" id="1069813"/>
    <lineage>
        <taxon>Bacteria</taxon>
        <taxon>Bacillati</taxon>
        <taxon>Bacillota</taxon>
        <taxon>Bacilli</taxon>
        <taxon>Bacillales</taxon>
        <taxon>Fictibacillaceae</taxon>
        <taxon>Pseudalkalibacillus</taxon>
    </lineage>
</organism>
<dbReference type="EMBL" id="JAKIJS010000001">
    <property type="protein sequence ID" value="MCF6136578.1"/>
    <property type="molecule type" value="Genomic_DNA"/>
</dbReference>
<feature type="transmembrane region" description="Helical" evidence="1">
    <location>
        <begin position="6"/>
        <end position="25"/>
    </location>
</feature>
<keyword evidence="1" id="KW-0472">Membrane</keyword>
<evidence type="ECO:0000313" key="2">
    <source>
        <dbReference type="EMBL" id="MCF6136578.1"/>
    </source>
</evidence>
<protein>
    <submittedName>
        <fullName evidence="2">Uncharacterized protein</fullName>
    </submittedName>
</protein>
<proteinExistence type="predicted"/>
<gene>
    <name evidence="2" type="ORF">L2716_02470</name>
</gene>
<keyword evidence="1" id="KW-0812">Transmembrane</keyword>
<sequence>MKKNKIPVWLAMLVTGAVYFGDWYVNREVVDRTDFQEVVEYQSNKAEIIQMNAYDQYGFVITEHNGTKNQSIFERTNDHWNLKATAELKDGMWGISNTEDGWLYFGMVYDSSVTKVFVGEEKAELFNAAGPTKYWLYLEPNKYNYPIKAVREIGKDIIIKDK</sequence>
<reference evidence="2 3" key="1">
    <citation type="submission" date="2022-01" db="EMBL/GenBank/DDBJ databases">
        <title>Alkalihalobacillus sp. EGI L200015, a novel bacterium isolated from a salt lake sediment.</title>
        <authorList>
            <person name="Gao L."/>
            <person name="Fang B.-Z."/>
            <person name="Li W.-J."/>
        </authorList>
    </citation>
    <scope>NUCLEOTIDE SEQUENCE [LARGE SCALE GENOMIC DNA]</scope>
    <source>
        <strain evidence="2 3">KCTC 12718</strain>
    </source>
</reference>
<dbReference type="Proteomes" id="UP001649381">
    <property type="component" value="Unassembled WGS sequence"/>
</dbReference>
<name>A0ABS9GY99_9BACL</name>
<evidence type="ECO:0000313" key="3">
    <source>
        <dbReference type="Proteomes" id="UP001649381"/>
    </source>
</evidence>